<protein>
    <submittedName>
        <fullName evidence="1">Uncharacterized protein</fullName>
    </submittedName>
</protein>
<dbReference type="Proteomes" id="UP000008181">
    <property type="component" value="Chromosome 2"/>
</dbReference>
<dbReference type="KEGG" id="ttt:THITE_2127999"/>
<gene>
    <name evidence="1" type="ORF">THITE_2127999</name>
</gene>
<sequence length="188" mass="21379">MDCLGMDDQGGPALSVVQKTLLRPCDLFWAHAARHHCGCDAPKWMRGEAPGGPEQLFALLRRGNLMRRQTLRGATLVSWTRPDLLFDLNDLDGAGPRLGRPLAAYEFMFFRDSRLRRLRSNYRMYIQTSVATRDSDFDGMVGSLETQTRHLGSRTKLCFRFTYCQVLWTGQDTSLVCRPLTAQCNTNK</sequence>
<organism evidence="1 2">
    <name type="scientific">Thermothielavioides terrestris (strain ATCC 38088 / NRRL 8126)</name>
    <name type="common">Thielavia terrestris</name>
    <dbReference type="NCBI Taxonomy" id="578455"/>
    <lineage>
        <taxon>Eukaryota</taxon>
        <taxon>Fungi</taxon>
        <taxon>Dikarya</taxon>
        <taxon>Ascomycota</taxon>
        <taxon>Pezizomycotina</taxon>
        <taxon>Sordariomycetes</taxon>
        <taxon>Sordariomycetidae</taxon>
        <taxon>Sordariales</taxon>
        <taxon>Chaetomiaceae</taxon>
        <taxon>Thermothielavioides</taxon>
        <taxon>Thermothielavioides terrestris</taxon>
    </lineage>
</organism>
<dbReference type="GeneID" id="11515060"/>
<evidence type="ECO:0000313" key="2">
    <source>
        <dbReference type="Proteomes" id="UP000008181"/>
    </source>
</evidence>
<evidence type="ECO:0000313" key="1">
    <source>
        <dbReference type="EMBL" id="AEO65853.1"/>
    </source>
</evidence>
<dbReference type="EMBL" id="CP003010">
    <property type="protein sequence ID" value="AEO65853.1"/>
    <property type="molecule type" value="Genomic_DNA"/>
</dbReference>
<proteinExistence type="predicted"/>
<reference evidence="1 2" key="1">
    <citation type="journal article" date="2011" name="Nat. Biotechnol.">
        <title>Comparative genomic analysis of the thermophilic biomass-degrading fungi Myceliophthora thermophila and Thielavia terrestris.</title>
        <authorList>
            <person name="Berka R.M."/>
            <person name="Grigoriev I.V."/>
            <person name="Otillar R."/>
            <person name="Salamov A."/>
            <person name="Grimwood J."/>
            <person name="Reid I."/>
            <person name="Ishmael N."/>
            <person name="John T."/>
            <person name="Darmond C."/>
            <person name="Moisan M.-C."/>
            <person name="Henrissat B."/>
            <person name="Coutinho P.M."/>
            <person name="Lombard V."/>
            <person name="Natvig D.O."/>
            <person name="Lindquist E."/>
            <person name="Schmutz J."/>
            <person name="Lucas S."/>
            <person name="Harris P."/>
            <person name="Powlowski J."/>
            <person name="Bellemare A."/>
            <person name="Taylor D."/>
            <person name="Butler G."/>
            <person name="de Vries R.P."/>
            <person name="Allijn I.E."/>
            <person name="van den Brink J."/>
            <person name="Ushinsky S."/>
            <person name="Storms R."/>
            <person name="Powell A.J."/>
            <person name="Paulsen I.T."/>
            <person name="Elbourne L.D.H."/>
            <person name="Baker S.E."/>
            <person name="Magnuson J."/>
            <person name="LaBoissiere S."/>
            <person name="Clutterbuck A.J."/>
            <person name="Martinez D."/>
            <person name="Wogulis M."/>
            <person name="de Leon A.L."/>
            <person name="Rey M.W."/>
            <person name="Tsang A."/>
        </authorList>
    </citation>
    <scope>NUCLEOTIDE SEQUENCE [LARGE SCALE GENOMIC DNA]</scope>
    <source>
        <strain evidence="2">ATCC 38088 / NRRL 8126</strain>
    </source>
</reference>
<dbReference type="AlphaFoldDB" id="G2R2I0"/>
<dbReference type="RefSeq" id="XP_003652189.1">
    <property type="nucleotide sequence ID" value="XM_003652141.1"/>
</dbReference>
<name>G2R2I0_THETT</name>
<keyword evidence="2" id="KW-1185">Reference proteome</keyword>
<dbReference type="HOGENOM" id="CLU_1441992_0_0_1"/>
<accession>G2R2I0</accession>